<gene>
    <name evidence="2" type="ORF">FIE12Z_2870</name>
</gene>
<organism evidence="2 3">
    <name type="scientific">Fusarium flagelliforme</name>
    <dbReference type="NCBI Taxonomy" id="2675880"/>
    <lineage>
        <taxon>Eukaryota</taxon>
        <taxon>Fungi</taxon>
        <taxon>Dikarya</taxon>
        <taxon>Ascomycota</taxon>
        <taxon>Pezizomycotina</taxon>
        <taxon>Sordariomycetes</taxon>
        <taxon>Hypocreomycetidae</taxon>
        <taxon>Hypocreales</taxon>
        <taxon>Nectriaceae</taxon>
        <taxon>Fusarium</taxon>
        <taxon>Fusarium incarnatum-equiseti species complex</taxon>
    </lineage>
</organism>
<dbReference type="Gene3D" id="3.30.465.10">
    <property type="match status" value="1"/>
</dbReference>
<dbReference type="SUPFAM" id="SSF56176">
    <property type="entry name" value="FAD-binding/transporter-associated domain-like"/>
    <property type="match status" value="1"/>
</dbReference>
<dbReference type="Proteomes" id="UP000265631">
    <property type="component" value="Unassembled WGS sequence"/>
</dbReference>
<keyword evidence="3" id="KW-1185">Reference proteome</keyword>
<dbReference type="PANTHER" id="PTHR33112">
    <property type="entry name" value="DOMAIN PROTEIN, PUTATIVE-RELATED"/>
    <property type="match status" value="1"/>
</dbReference>
<evidence type="ECO:0000313" key="2">
    <source>
        <dbReference type="EMBL" id="RFN52857.1"/>
    </source>
</evidence>
<comment type="caution">
    <text evidence="2">The sequence shown here is derived from an EMBL/GenBank/DDBJ whole genome shotgun (WGS) entry which is preliminary data.</text>
</comment>
<dbReference type="PANTHER" id="PTHR33112:SF12">
    <property type="entry name" value="HETEROKARYON INCOMPATIBILITY DOMAIN-CONTAINING PROTEIN"/>
    <property type="match status" value="1"/>
</dbReference>
<dbReference type="STRING" id="2594813.A0A395MYP8"/>
<dbReference type="EMBL" id="PXXK01000057">
    <property type="protein sequence ID" value="RFN52857.1"/>
    <property type="molecule type" value="Genomic_DNA"/>
</dbReference>
<proteinExistence type="predicted"/>
<dbReference type="InterPro" id="IPR010730">
    <property type="entry name" value="HET"/>
</dbReference>
<dbReference type="InterPro" id="IPR016167">
    <property type="entry name" value="FAD-bd_PCMH_sub1"/>
</dbReference>
<accession>A0A395MYP8</accession>
<dbReference type="Pfam" id="PF06985">
    <property type="entry name" value="HET"/>
    <property type="match status" value="1"/>
</dbReference>
<name>A0A395MYP8_9HYPO</name>
<feature type="domain" description="FAD-binding PCMH-type" evidence="1">
    <location>
        <begin position="41"/>
        <end position="211"/>
    </location>
</feature>
<dbReference type="GO" id="GO:0071949">
    <property type="term" value="F:FAD binding"/>
    <property type="evidence" value="ECO:0007669"/>
    <property type="project" value="InterPro"/>
</dbReference>
<dbReference type="AlphaFoldDB" id="A0A395MYP8"/>
<dbReference type="PROSITE" id="PS51387">
    <property type="entry name" value="FAD_PCMH"/>
    <property type="match status" value="1"/>
</dbReference>
<dbReference type="InterPro" id="IPR016166">
    <property type="entry name" value="FAD-bd_PCMH"/>
</dbReference>
<sequence>MGSKESPAASLHSSLNEAGIHNLVSSSPAWADNTIQYQKRLKPDPACIAFPENKDQLSRCLKCARENSVKVSALGPGHSFQGLGFGTPGNLVINMEAFNSMHYDEDTELLTYGGGTRVGPVAKYLWDTAGRHFPHVRGSNVGVTGSSIGCGYGTTSRFLGTPMDNIVALEFMLYDGSVVVADEGSELLWAGKGAAASFGIILSVTTKTYKPKFEKAITFNISLGDVDVDKAAEAFIAVQNYGTSDECLDELAIRWSLVNWNIRGYFYGDPSTFDKTVQPLLKSLEDISSETKLEEKELDFWDMEVYISGEGMNRSDGGDLNPLCFYLQSIVITNDHPLTVAQARLLLNDTTVAFNRTDMTPMGYIDLWGGVNRSISDKDTAHPHGNNLWLIRWDANSIVKEIFPPDAVEYLRGQMLPFEKQLKEDGSIMSALAHSPSDETDAKHWCDTIDFELVGTDCAPKWYLSFEKQTAKLTLKSLQNQAKDCEFCQQLANLILYRLEVNTNIHPSNDSLIKLEDAENVSFTVAIKDHVSVNNWSFGFGGYSLRKVVTIWLAAPSEHWGSNHFDIVLQRAGPGGRVPVSVDYTDELKNGDVEFLPPGSWRVDQPRDEEDETIPKDGISSEGILKKVVGALHPTFGRPRSLLIDFDILRRWMSICEEHHSICQYDQEPVSIPRFRLIDIKKKCIAQVGASERPPFATLSYVWGRKPFLRLVKANVEELEEEGCLERLELPPTIEDAITVCEELQIDYLWIDSLCIIQDDEAVMLEVVDKMDSIYREGSLTIIAASGADAYSGIPGVRPETRFLEPRALEVRGVQLIDSVDDHQFRIYHDSKDPEWISRAPWSRRAWTFQEALVSRRSLFFTSEQVYWSCREGLMSEDTTEYLDLEAFKKEEEDRMDSDYSLGEYESIAVTFSTRSLTYEADIGRAFQATQNYLEKKWPGFKLSWGLPHTTFGPCLMWQWPFKEDRRLRKGTHAVRQQDGAIVKVPFPTWSWMAWTEGSRLMVFYGDEPSPHSPWFFVFDSASELVAIPYGEGYDRVSPLTKLLSNGTGFRRAAVTEDVLPPELHISPSLRHIALSFYTEVATVRYNPPEAMDYPPSDLQMKSYEYPFSIKVGQKFYRILAQDQEKDGLEEIDLVAVFSGQMTKPLKFREEYRLYCWPVVKKGGLRQHGS</sequence>
<dbReference type="InterPro" id="IPR036318">
    <property type="entry name" value="FAD-bd_PCMH-like_sf"/>
</dbReference>
<dbReference type="Gene3D" id="3.30.43.10">
    <property type="entry name" value="Uridine Diphospho-n-acetylenolpyruvylglucosamine Reductase, domain 2"/>
    <property type="match status" value="1"/>
</dbReference>
<dbReference type="Pfam" id="PF01565">
    <property type="entry name" value="FAD_binding_4"/>
    <property type="match status" value="1"/>
</dbReference>
<evidence type="ECO:0000313" key="3">
    <source>
        <dbReference type="Proteomes" id="UP000265631"/>
    </source>
</evidence>
<dbReference type="Gene3D" id="3.40.462.20">
    <property type="match status" value="1"/>
</dbReference>
<evidence type="ECO:0000259" key="1">
    <source>
        <dbReference type="PROSITE" id="PS51387"/>
    </source>
</evidence>
<reference evidence="2 3" key="1">
    <citation type="journal article" date="2018" name="PLoS Pathog.">
        <title>Evolution of structural diversity of trichothecenes, a family of toxins produced by plant pathogenic and entomopathogenic fungi.</title>
        <authorList>
            <person name="Proctor R.H."/>
            <person name="McCormick S.P."/>
            <person name="Kim H.S."/>
            <person name="Cardoza R.E."/>
            <person name="Stanley A.M."/>
            <person name="Lindo L."/>
            <person name="Kelly A."/>
            <person name="Brown D.W."/>
            <person name="Lee T."/>
            <person name="Vaughan M.M."/>
            <person name="Alexander N.J."/>
            <person name="Busman M."/>
            <person name="Gutierrez S."/>
        </authorList>
    </citation>
    <scope>NUCLEOTIDE SEQUENCE [LARGE SCALE GENOMIC DNA]</scope>
    <source>
        <strain evidence="2 3">NRRL 13405</strain>
    </source>
</reference>
<protein>
    <recommendedName>
        <fullName evidence="1">FAD-binding PCMH-type domain-containing protein</fullName>
    </recommendedName>
</protein>
<dbReference type="InterPro" id="IPR016169">
    <property type="entry name" value="FAD-bd_PCMH_sub2"/>
</dbReference>
<dbReference type="InterPro" id="IPR006094">
    <property type="entry name" value="Oxid_FAD_bind_N"/>
</dbReference>